<organism evidence="2 3">
    <name type="scientific">Pseudobutyrivibrio xylanivorans</name>
    <dbReference type="NCBI Taxonomy" id="185007"/>
    <lineage>
        <taxon>Bacteria</taxon>
        <taxon>Bacillati</taxon>
        <taxon>Bacillota</taxon>
        <taxon>Clostridia</taxon>
        <taxon>Lachnospirales</taxon>
        <taxon>Lachnospiraceae</taxon>
        <taxon>Pseudobutyrivibrio</taxon>
    </lineage>
</organism>
<dbReference type="Proteomes" id="UP000199428">
    <property type="component" value="Unassembled WGS sequence"/>
</dbReference>
<name>A0A1G5S272_PSEXY</name>
<dbReference type="AlphaFoldDB" id="A0A1G5S272"/>
<dbReference type="EMBL" id="FMWK01000014">
    <property type="protein sequence ID" value="SCZ80406.1"/>
    <property type="molecule type" value="Genomic_DNA"/>
</dbReference>
<protein>
    <submittedName>
        <fullName evidence="2">Uncharacterized protein</fullName>
    </submittedName>
</protein>
<accession>A0A1G5S272</accession>
<sequence>MKLEKFKLNKKIFKQIIIKAATVSVGMSLFTVVMDLITQHKFSLNDIVISCLQMFVILIILYVVAPWMRKAYGIDTENNENT</sequence>
<evidence type="ECO:0000313" key="2">
    <source>
        <dbReference type="EMBL" id="SCZ80406.1"/>
    </source>
</evidence>
<gene>
    <name evidence="2" type="ORF">SAMN02910350_02275</name>
</gene>
<keyword evidence="1" id="KW-0812">Transmembrane</keyword>
<dbReference type="RefSeq" id="WP_090163530.1">
    <property type="nucleotide sequence ID" value="NZ_FMWK01000014.1"/>
</dbReference>
<reference evidence="2 3" key="1">
    <citation type="submission" date="2016-10" db="EMBL/GenBank/DDBJ databases">
        <authorList>
            <person name="de Groot N.N."/>
        </authorList>
    </citation>
    <scope>NUCLEOTIDE SEQUENCE [LARGE SCALE GENOMIC DNA]</scope>
    <source>
        <strain evidence="2 3">DSM 10317</strain>
    </source>
</reference>
<evidence type="ECO:0000313" key="3">
    <source>
        <dbReference type="Proteomes" id="UP000199428"/>
    </source>
</evidence>
<keyword evidence="1" id="KW-0472">Membrane</keyword>
<keyword evidence="1" id="KW-1133">Transmembrane helix</keyword>
<proteinExistence type="predicted"/>
<feature type="transmembrane region" description="Helical" evidence="1">
    <location>
        <begin position="12"/>
        <end position="34"/>
    </location>
</feature>
<evidence type="ECO:0000256" key="1">
    <source>
        <dbReference type="SAM" id="Phobius"/>
    </source>
</evidence>
<feature type="transmembrane region" description="Helical" evidence="1">
    <location>
        <begin position="46"/>
        <end position="65"/>
    </location>
</feature>